<dbReference type="InterPro" id="IPR013783">
    <property type="entry name" value="Ig-like_fold"/>
</dbReference>
<dbReference type="SUPFAM" id="SSF48726">
    <property type="entry name" value="Immunoglobulin"/>
    <property type="match status" value="1"/>
</dbReference>
<evidence type="ECO:0000313" key="5">
    <source>
        <dbReference type="Proteomes" id="UP001152622"/>
    </source>
</evidence>
<feature type="signal peptide" evidence="2">
    <location>
        <begin position="1"/>
        <end position="21"/>
    </location>
</feature>
<protein>
    <recommendedName>
        <fullName evidence="3">Immunoglobulin domain-containing protein</fullName>
    </recommendedName>
</protein>
<reference evidence="4" key="1">
    <citation type="journal article" date="2023" name="Science">
        <title>Genome structures resolve the early diversification of teleost fishes.</title>
        <authorList>
            <person name="Parey E."/>
            <person name="Louis A."/>
            <person name="Montfort J."/>
            <person name="Bouchez O."/>
            <person name="Roques C."/>
            <person name="Iampietro C."/>
            <person name="Lluch J."/>
            <person name="Castinel A."/>
            <person name="Donnadieu C."/>
            <person name="Desvignes T."/>
            <person name="Floi Bucao C."/>
            <person name="Jouanno E."/>
            <person name="Wen M."/>
            <person name="Mejri S."/>
            <person name="Dirks R."/>
            <person name="Jansen H."/>
            <person name="Henkel C."/>
            <person name="Chen W.J."/>
            <person name="Zahm M."/>
            <person name="Cabau C."/>
            <person name="Klopp C."/>
            <person name="Thompson A.W."/>
            <person name="Robinson-Rechavi M."/>
            <person name="Braasch I."/>
            <person name="Lecointre G."/>
            <person name="Bobe J."/>
            <person name="Postlethwait J.H."/>
            <person name="Berthelot C."/>
            <person name="Roest Crollius H."/>
            <person name="Guiguen Y."/>
        </authorList>
    </citation>
    <scope>NUCLEOTIDE SEQUENCE</scope>
    <source>
        <strain evidence="4">WJC10195</strain>
    </source>
</reference>
<dbReference type="EMBL" id="JAINUF010000006">
    <property type="protein sequence ID" value="KAJ8357615.1"/>
    <property type="molecule type" value="Genomic_DNA"/>
</dbReference>
<evidence type="ECO:0000259" key="3">
    <source>
        <dbReference type="SMART" id="SM00409"/>
    </source>
</evidence>
<keyword evidence="1" id="KW-0812">Transmembrane</keyword>
<dbReference type="GO" id="GO:0038023">
    <property type="term" value="F:signaling receptor activity"/>
    <property type="evidence" value="ECO:0007669"/>
    <property type="project" value="InterPro"/>
</dbReference>
<accession>A0A9Q1FG11</accession>
<keyword evidence="1" id="KW-1133">Transmembrane helix</keyword>
<evidence type="ECO:0000256" key="1">
    <source>
        <dbReference type="SAM" id="Phobius"/>
    </source>
</evidence>
<evidence type="ECO:0000256" key="2">
    <source>
        <dbReference type="SAM" id="SignalP"/>
    </source>
</evidence>
<dbReference type="InterPro" id="IPR003599">
    <property type="entry name" value="Ig_sub"/>
</dbReference>
<organism evidence="4 5">
    <name type="scientific">Synaphobranchus kaupii</name>
    <name type="common">Kaup's arrowtooth eel</name>
    <dbReference type="NCBI Taxonomy" id="118154"/>
    <lineage>
        <taxon>Eukaryota</taxon>
        <taxon>Metazoa</taxon>
        <taxon>Chordata</taxon>
        <taxon>Craniata</taxon>
        <taxon>Vertebrata</taxon>
        <taxon>Euteleostomi</taxon>
        <taxon>Actinopterygii</taxon>
        <taxon>Neopterygii</taxon>
        <taxon>Teleostei</taxon>
        <taxon>Anguilliformes</taxon>
        <taxon>Synaphobranchidae</taxon>
        <taxon>Synaphobranchus</taxon>
    </lineage>
</organism>
<keyword evidence="1" id="KW-0472">Membrane</keyword>
<name>A0A9Q1FG11_SYNKA</name>
<dbReference type="GO" id="GO:0002250">
    <property type="term" value="P:adaptive immune response"/>
    <property type="evidence" value="ECO:0007669"/>
    <property type="project" value="InterPro"/>
</dbReference>
<dbReference type="SMART" id="SM00409">
    <property type="entry name" value="IG"/>
    <property type="match status" value="1"/>
</dbReference>
<dbReference type="GO" id="GO:0016020">
    <property type="term" value="C:membrane"/>
    <property type="evidence" value="ECO:0007669"/>
    <property type="project" value="InterPro"/>
</dbReference>
<dbReference type="Pfam" id="PF07686">
    <property type="entry name" value="V-set"/>
    <property type="match status" value="1"/>
</dbReference>
<keyword evidence="5" id="KW-1185">Reference proteome</keyword>
<dbReference type="Proteomes" id="UP001152622">
    <property type="component" value="Chromosome 6"/>
</dbReference>
<sequence>MRVMTQTALLVVLLAVRVVWAQVNTNVRFVKARLGDEMTVVCSTELSDQDGVYLFSWSLLEEKKVLYLNKSPLQETTHKPFEGRTRSTRTFPKFSVTISNLTENDSGLYWCQYNKFNEDAYVLEEKPGEGPVTILYVTDQRTDGSLTTTGPPRGGQTDGSDCVVRDDGVSSGDMVWVTVGLSASSVLLSCVLILICVIPKVKRFHERRGQFRPRCHDGVYEEMQPKLQSQ</sequence>
<dbReference type="OrthoDB" id="8436389at2759"/>
<dbReference type="InterPro" id="IPR039090">
    <property type="entry name" value="CD7"/>
</dbReference>
<dbReference type="InterPro" id="IPR013106">
    <property type="entry name" value="Ig_V-set"/>
</dbReference>
<keyword evidence="2" id="KW-0732">Signal</keyword>
<dbReference type="PANTHER" id="PTHR15343">
    <property type="entry name" value="CD7"/>
    <property type="match status" value="1"/>
</dbReference>
<evidence type="ECO:0000313" key="4">
    <source>
        <dbReference type="EMBL" id="KAJ8357615.1"/>
    </source>
</evidence>
<feature type="domain" description="Immunoglobulin" evidence="3">
    <location>
        <begin position="27"/>
        <end position="138"/>
    </location>
</feature>
<proteinExistence type="predicted"/>
<feature type="chain" id="PRO_5040452103" description="Immunoglobulin domain-containing protein" evidence="2">
    <location>
        <begin position="22"/>
        <end position="230"/>
    </location>
</feature>
<dbReference type="AlphaFoldDB" id="A0A9Q1FG11"/>
<dbReference type="Gene3D" id="2.60.40.10">
    <property type="entry name" value="Immunoglobulins"/>
    <property type="match status" value="1"/>
</dbReference>
<dbReference type="InterPro" id="IPR036179">
    <property type="entry name" value="Ig-like_dom_sf"/>
</dbReference>
<dbReference type="PANTHER" id="PTHR15343:SF0">
    <property type="entry name" value="T-CELL ANTIGEN CD7"/>
    <property type="match status" value="1"/>
</dbReference>
<gene>
    <name evidence="4" type="ORF">SKAU_G00204090</name>
</gene>
<comment type="caution">
    <text evidence="4">The sequence shown here is derived from an EMBL/GenBank/DDBJ whole genome shotgun (WGS) entry which is preliminary data.</text>
</comment>
<feature type="transmembrane region" description="Helical" evidence="1">
    <location>
        <begin position="174"/>
        <end position="198"/>
    </location>
</feature>